<dbReference type="InterPro" id="IPR050832">
    <property type="entry name" value="Bact_Acetyltransf"/>
</dbReference>
<dbReference type="EMBL" id="CP022295">
    <property type="protein sequence ID" value="QSR26408.1"/>
    <property type="molecule type" value="Genomic_DNA"/>
</dbReference>
<protein>
    <submittedName>
        <fullName evidence="4">GNAT family N-acetyltransferase</fullName>
    </submittedName>
</protein>
<dbReference type="InterPro" id="IPR000182">
    <property type="entry name" value="GNAT_dom"/>
</dbReference>
<evidence type="ECO:0000256" key="1">
    <source>
        <dbReference type="ARBA" id="ARBA00022679"/>
    </source>
</evidence>
<dbReference type="Proteomes" id="UP000662818">
    <property type="component" value="Chromosome"/>
</dbReference>
<organism evidence="4 5">
    <name type="scientific">Nocardioides aromaticivorans</name>
    <dbReference type="NCBI Taxonomy" id="200618"/>
    <lineage>
        <taxon>Bacteria</taxon>
        <taxon>Bacillati</taxon>
        <taxon>Actinomycetota</taxon>
        <taxon>Actinomycetes</taxon>
        <taxon>Propionibacteriales</taxon>
        <taxon>Nocardioidaceae</taxon>
        <taxon>Nocardioides</taxon>
    </lineage>
</organism>
<dbReference type="RefSeq" id="WP_207010785.1">
    <property type="nucleotide sequence ID" value="NZ_CP022295.1"/>
</dbReference>
<evidence type="ECO:0000313" key="4">
    <source>
        <dbReference type="EMBL" id="QSR26408.1"/>
    </source>
</evidence>
<dbReference type="CDD" id="cd04301">
    <property type="entry name" value="NAT_SF"/>
    <property type="match status" value="1"/>
</dbReference>
<feature type="domain" description="N-acetyltransferase" evidence="3">
    <location>
        <begin position="2"/>
        <end position="161"/>
    </location>
</feature>
<evidence type="ECO:0000256" key="2">
    <source>
        <dbReference type="ARBA" id="ARBA00023315"/>
    </source>
</evidence>
<sequence length="162" mass="17530">MLELRTLTPDDWPLWRELRLAALAEAPQAFGATLAEWSGRGDQEERWRARLSIPGARDHVVLLDGSPAGMVSGVPGEDAGVVELISMWVTPTARGRGVGDLLVAAVEKWARDEGATTLRLAVMRDNPIATTLYERHGFAPPPGGDDRVGDGRELVLAKRLDG</sequence>
<dbReference type="PANTHER" id="PTHR43877">
    <property type="entry name" value="AMINOALKYLPHOSPHONATE N-ACETYLTRANSFERASE-RELATED-RELATED"/>
    <property type="match status" value="1"/>
</dbReference>
<keyword evidence="1" id="KW-0808">Transferase</keyword>
<reference evidence="4 5" key="1">
    <citation type="submission" date="2017-06" db="EMBL/GenBank/DDBJ databases">
        <title>Complete Genome Sequence of the Soil Carbazole-Degrading Bacterium Nocardioides aromaticivorans IC177.</title>
        <authorList>
            <person name="Vejarano F."/>
            <person name="Suzuki-Minakuchi C."/>
            <person name="Ohtsubo Y."/>
            <person name="Tsuda M."/>
            <person name="Okada K."/>
            <person name="Nojiri H."/>
        </authorList>
    </citation>
    <scope>NUCLEOTIDE SEQUENCE [LARGE SCALE GENOMIC DNA]</scope>
    <source>
        <strain evidence="4 5">IC177</strain>
    </source>
</reference>
<keyword evidence="2" id="KW-0012">Acyltransferase</keyword>
<dbReference type="SUPFAM" id="SSF55729">
    <property type="entry name" value="Acyl-CoA N-acyltransferases (Nat)"/>
    <property type="match status" value="1"/>
</dbReference>
<keyword evidence="5" id="KW-1185">Reference proteome</keyword>
<accession>A0ABX7PL55</accession>
<dbReference type="PROSITE" id="PS51186">
    <property type="entry name" value="GNAT"/>
    <property type="match status" value="1"/>
</dbReference>
<gene>
    <name evidence="4" type="ORF">CFH99_12305</name>
</gene>
<dbReference type="Pfam" id="PF00583">
    <property type="entry name" value="Acetyltransf_1"/>
    <property type="match status" value="1"/>
</dbReference>
<evidence type="ECO:0000313" key="5">
    <source>
        <dbReference type="Proteomes" id="UP000662818"/>
    </source>
</evidence>
<proteinExistence type="predicted"/>
<evidence type="ECO:0000259" key="3">
    <source>
        <dbReference type="PROSITE" id="PS51186"/>
    </source>
</evidence>
<dbReference type="InterPro" id="IPR016181">
    <property type="entry name" value="Acyl_CoA_acyltransferase"/>
</dbReference>
<name>A0ABX7PL55_9ACTN</name>
<dbReference type="Gene3D" id="3.40.630.30">
    <property type="match status" value="1"/>
</dbReference>